<evidence type="ECO:0000256" key="1">
    <source>
        <dbReference type="SAM" id="MobiDB-lite"/>
    </source>
</evidence>
<proteinExistence type="predicted"/>
<evidence type="ECO:0000313" key="3">
    <source>
        <dbReference type="Proteomes" id="UP000546031"/>
    </source>
</evidence>
<dbReference type="EMBL" id="JABWTA010000001">
    <property type="protein sequence ID" value="NVE95896.1"/>
    <property type="molecule type" value="Genomic_DNA"/>
</dbReference>
<feature type="compositionally biased region" description="Basic and acidic residues" evidence="1">
    <location>
        <begin position="29"/>
        <end position="42"/>
    </location>
</feature>
<organism evidence="2 3">
    <name type="scientific">Altererythrobacter lutimaris</name>
    <dbReference type="NCBI Taxonomy" id="2743979"/>
    <lineage>
        <taxon>Bacteria</taxon>
        <taxon>Pseudomonadati</taxon>
        <taxon>Pseudomonadota</taxon>
        <taxon>Alphaproteobacteria</taxon>
        <taxon>Sphingomonadales</taxon>
        <taxon>Erythrobacteraceae</taxon>
        <taxon>Altererythrobacter</taxon>
    </lineage>
</organism>
<keyword evidence="3" id="KW-1185">Reference proteome</keyword>
<evidence type="ECO:0000313" key="2">
    <source>
        <dbReference type="EMBL" id="NVE95896.1"/>
    </source>
</evidence>
<dbReference type="AlphaFoldDB" id="A0A850HFB8"/>
<reference evidence="2 3" key="1">
    <citation type="submission" date="2020-06" db="EMBL/GenBank/DDBJ databases">
        <title>Altererythrobacter lutimaris sp. nov., a marine bacterium isolated from a tidal flat.</title>
        <authorList>
            <person name="Kim D."/>
            <person name="Yoo Y."/>
            <person name="Kim J.-J."/>
        </authorList>
    </citation>
    <scope>NUCLEOTIDE SEQUENCE [LARGE SCALE GENOMIC DNA]</scope>
    <source>
        <strain evidence="2 3">JGD-16</strain>
    </source>
</reference>
<protein>
    <recommendedName>
        <fullName evidence="4">Restriction endonuclease</fullName>
    </recommendedName>
</protein>
<accession>A0A850HFB8</accession>
<sequence length="241" mass="26592">MPRIIPSTAALRDWGSVWLGTAGSLKNGEPTEKEPNRFDKKQGMDFGKVFDRAFGEALATMLGGIDVVSITSGQGLLPPQPNCVEVGDARIIGGVRPQNFDAAYRPDGPRVVLDSKTLNDEKSIGKNWQNMVNDLSTESTTIHTRFPYCVVVLIIAVPRPALLAKQEKDIIRTLERLGSRSDVLDQAHLAEAIALVVWDPHTGELDPNVPNDNSPIRLENVSKRIFDSYKQRYQGLPPHDD</sequence>
<gene>
    <name evidence="2" type="ORF">HUO12_13405</name>
</gene>
<name>A0A850HFB8_9SPHN</name>
<feature type="region of interest" description="Disordered" evidence="1">
    <location>
        <begin position="22"/>
        <end position="42"/>
    </location>
</feature>
<comment type="caution">
    <text evidence="2">The sequence shown here is derived from an EMBL/GenBank/DDBJ whole genome shotgun (WGS) entry which is preliminary data.</text>
</comment>
<dbReference type="Proteomes" id="UP000546031">
    <property type="component" value="Unassembled WGS sequence"/>
</dbReference>
<evidence type="ECO:0008006" key="4">
    <source>
        <dbReference type="Google" id="ProtNLM"/>
    </source>
</evidence>